<evidence type="ECO:0000259" key="2">
    <source>
        <dbReference type="PROSITE" id="PS50011"/>
    </source>
</evidence>
<keyword evidence="1" id="KW-0106">Calcium</keyword>
<evidence type="ECO:0000313" key="5">
    <source>
        <dbReference type="Proteomes" id="UP000247409"/>
    </source>
</evidence>
<dbReference type="InterPro" id="IPR000719">
    <property type="entry name" value="Prot_kinase_dom"/>
</dbReference>
<reference evidence="4 5" key="1">
    <citation type="journal article" date="2018" name="Mol. Biol. Evol.">
        <title>Analysis of the draft genome of the red seaweed Gracilariopsis chorda provides insights into genome size evolution in Rhodophyta.</title>
        <authorList>
            <person name="Lee J."/>
            <person name="Yang E.C."/>
            <person name="Graf L."/>
            <person name="Yang J.H."/>
            <person name="Qiu H."/>
            <person name="Zel Zion U."/>
            <person name="Chan C.X."/>
            <person name="Stephens T.G."/>
            <person name="Weber A.P.M."/>
            <person name="Boo G.H."/>
            <person name="Boo S.M."/>
            <person name="Kim K.M."/>
            <person name="Shin Y."/>
            <person name="Jung M."/>
            <person name="Lee S.J."/>
            <person name="Yim H.S."/>
            <person name="Lee J.H."/>
            <person name="Bhattacharya D."/>
            <person name="Yoon H.S."/>
        </authorList>
    </citation>
    <scope>NUCLEOTIDE SEQUENCE [LARGE SCALE GENOMIC DNA]</scope>
    <source>
        <strain evidence="4 5">SKKU-2015</strain>
        <tissue evidence="4">Whole body</tissue>
    </source>
</reference>
<feature type="domain" description="Protein kinase" evidence="2">
    <location>
        <begin position="284"/>
        <end position="579"/>
    </location>
</feature>
<feature type="domain" description="EF-hand" evidence="3">
    <location>
        <begin position="578"/>
        <end position="605"/>
    </location>
</feature>
<dbReference type="PANTHER" id="PTHR44329">
    <property type="entry name" value="SERINE/THREONINE-PROTEIN KINASE TNNI3K-RELATED"/>
    <property type="match status" value="1"/>
</dbReference>
<keyword evidence="4" id="KW-0808">Transferase</keyword>
<dbReference type="PROSITE" id="PS50222">
    <property type="entry name" value="EF_HAND_2"/>
    <property type="match status" value="2"/>
</dbReference>
<dbReference type="SUPFAM" id="SSF47473">
    <property type="entry name" value="EF-hand"/>
    <property type="match status" value="1"/>
</dbReference>
<gene>
    <name evidence="4" type="ORF">BWQ96_09018</name>
</gene>
<dbReference type="Proteomes" id="UP000247409">
    <property type="component" value="Unassembled WGS sequence"/>
</dbReference>
<dbReference type="Gene3D" id="1.10.238.10">
    <property type="entry name" value="EF-hand"/>
    <property type="match status" value="1"/>
</dbReference>
<sequence>MDENVRRALDEEETHFTALKKAKSPSHCIIDNTLKLNNQNDLQCRFETADGTAYTFRIIIDDPADLSWTACRAICDVMQLAVRGTSMTRQLFQDLVAQLSVKYGKVDGPTIVNDECIALIFPNPSKTPIRDPNTIVRTGLYYNDSSTVTVKSKTKCQATYVIEINLQLDAFRYTKLCNKALFMALNILETGDVLYPDRFLSLGLILRQHLHRITPEASSSNKFYKLAILPTTVHSPVPIPSLLLRAAIAEASGTEYASSYSETANASQPPPSQESSLHCPYAGITYLELLKESGQARVYLGMKGDEKVAIKVYLDCEEQDDFFKNELKLLLKMSDHPNVVRVHTFFALPKPAIVMEYIDGQDLLDYLSDHGSMSNNEGKKLVLGIADGLYHLHKSGIIHRDLKTPNIMRRSDGSPVIIDLGMSAMLNRSQDASVVDLTQTQAERIARLARRAAETYSSNRTRTGKGSLLWIAPEMVLNNDWSDRTDVHAFGIIMWEIFSGKLPFLSDIPHAAQLSQEEIESTVLNAIVQGVRPSLADVSEIDDYLKSTMQLCWHSDPRERPTMMRVVDILRGNDPQPLFNHFDSDNSGFLEFPEFAMFLERYAPGDISPDDMLVLFKAVDTNQSGSICFSEFEKFWAFVQSYGLLNFISIMSTSTYV</sequence>
<dbReference type="Pfam" id="PF13499">
    <property type="entry name" value="EF-hand_7"/>
    <property type="match status" value="1"/>
</dbReference>
<name>A0A2V3IGU3_9FLOR</name>
<dbReference type="GO" id="GO:0004674">
    <property type="term" value="F:protein serine/threonine kinase activity"/>
    <property type="evidence" value="ECO:0007669"/>
    <property type="project" value="TreeGrafter"/>
</dbReference>
<dbReference type="PROSITE" id="PS50011">
    <property type="entry name" value="PROTEIN_KINASE_DOM"/>
    <property type="match status" value="1"/>
</dbReference>
<dbReference type="PANTHER" id="PTHR44329:SF214">
    <property type="entry name" value="PROTEIN KINASE DOMAIN-CONTAINING PROTEIN"/>
    <property type="match status" value="1"/>
</dbReference>
<dbReference type="SUPFAM" id="SSF56112">
    <property type="entry name" value="Protein kinase-like (PK-like)"/>
    <property type="match status" value="1"/>
</dbReference>
<feature type="domain" description="EF-hand" evidence="3">
    <location>
        <begin position="607"/>
        <end position="642"/>
    </location>
</feature>
<dbReference type="EMBL" id="NBIV01000225">
    <property type="protein sequence ID" value="PXF41258.1"/>
    <property type="molecule type" value="Genomic_DNA"/>
</dbReference>
<evidence type="ECO:0000313" key="4">
    <source>
        <dbReference type="EMBL" id="PXF41258.1"/>
    </source>
</evidence>
<organism evidence="4 5">
    <name type="scientific">Gracilariopsis chorda</name>
    <dbReference type="NCBI Taxonomy" id="448386"/>
    <lineage>
        <taxon>Eukaryota</taxon>
        <taxon>Rhodophyta</taxon>
        <taxon>Florideophyceae</taxon>
        <taxon>Rhodymeniophycidae</taxon>
        <taxon>Gracilariales</taxon>
        <taxon>Gracilariaceae</taxon>
        <taxon>Gracilariopsis</taxon>
    </lineage>
</organism>
<dbReference type="InterPro" id="IPR002048">
    <property type="entry name" value="EF_hand_dom"/>
</dbReference>
<keyword evidence="4" id="KW-0418">Kinase</keyword>
<accession>A0A2V3IGU3</accession>
<dbReference type="SMART" id="SM00220">
    <property type="entry name" value="S_TKc"/>
    <property type="match status" value="1"/>
</dbReference>
<dbReference type="CDD" id="cd14014">
    <property type="entry name" value="STKc_PknB_like"/>
    <property type="match status" value="1"/>
</dbReference>
<dbReference type="AlphaFoldDB" id="A0A2V3IGU3"/>
<proteinExistence type="predicted"/>
<dbReference type="PROSITE" id="PS00018">
    <property type="entry name" value="EF_HAND_1"/>
    <property type="match status" value="2"/>
</dbReference>
<keyword evidence="5" id="KW-1185">Reference proteome</keyword>
<protein>
    <submittedName>
        <fullName evidence="4">Putative serine/threonine-protein kinase</fullName>
    </submittedName>
</protein>
<dbReference type="InterPro" id="IPR051681">
    <property type="entry name" value="Ser/Thr_Kinases-Pseudokinases"/>
</dbReference>
<dbReference type="OrthoDB" id="4062651at2759"/>
<dbReference type="SMART" id="SM00054">
    <property type="entry name" value="EFh"/>
    <property type="match status" value="2"/>
</dbReference>
<dbReference type="CDD" id="cd00051">
    <property type="entry name" value="EFh"/>
    <property type="match status" value="1"/>
</dbReference>
<dbReference type="InterPro" id="IPR011992">
    <property type="entry name" value="EF-hand-dom_pair"/>
</dbReference>
<dbReference type="InterPro" id="IPR018247">
    <property type="entry name" value="EF_Hand_1_Ca_BS"/>
</dbReference>
<comment type="caution">
    <text evidence="4">The sequence shown here is derived from an EMBL/GenBank/DDBJ whole genome shotgun (WGS) entry which is preliminary data.</text>
</comment>
<dbReference type="InterPro" id="IPR011009">
    <property type="entry name" value="Kinase-like_dom_sf"/>
</dbReference>
<dbReference type="GO" id="GO:0005509">
    <property type="term" value="F:calcium ion binding"/>
    <property type="evidence" value="ECO:0007669"/>
    <property type="project" value="InterPro"/>
</dbReference>
<dbReference type="Pfam" id="PF00069">
    <property type="entry name" value="Pkinase"/>
    <property type="match status" value="1"/>
</dbReference>
<evidence type="ECO:0000259" key="3">
    <source>
        <dbReference type="PROSITE" id="PS50222"/>
    </source>
</evidence>
<dbReference type="Gene3D" id="1.10.510.10">
    <property type="entry name" value="Transferase(Phosphotransferase) domain 1"/>
    <property type="match status" value="1"/>
</dbReference>
<evidence type="ECO:0000256" key="1">
    <source>
        <dbReference type="ARBA" id="ARBA00022837"/>
    </source>
</evidence>
<dbReference type="GO" id="GO:0005524">
    <property type="term" value="F:ATP binding"/>
    <property type="evidence" value="ECO:0007669"/>
    <property type="project" value="InterPro"/>
</dbReference>
<dbReference type="STRING" id="448386.A0A2V3IGU3"/>